<proteinExistence type="predicted"/>
<evidence type="ECO:0000256" key="2">
    <source>
        <dbReference type="ARBA" id="ARBA00022475"/>
    </source>
</evidence>
<dbReference type="PANTHER" id="PTHR47089:SF1">
    <property type="entry name" value="GUANOSINE ABC TRANSPORTER PERMEASE PROTEIN NUPP"/>
    <property type="match status" value="1"/>
</dbReference>
<keyword evidence="4 6" id="KW-1133">Transmembrane helix</keyword>
<evidence type="ECO:0000256" key="5">
    <source>
        <dbReference type="ARBA" id="ARBA00023136"/>
    </source>
</evidence>
<keyword evidence="5 6" id="KW-0472">Membrane</keyword>
<gene>
    <name evidence="7" type="ORF">DCMF_07435</name>
</gene>
<dbReference type="GO" id="GO:0022857">
    <property type="term" value="F:transmembrane transporter activity"/>
    <property type="evidence" value="ECO:0007669"/>
    <property type="project" value="InterPro"/>
</dbReference>
<evidence type="ECO:0000313" key="7">
    <source>
        <dbReference type="EMBL" id="ATW28435.1"/>
    </source>
</evidence>
<sequence length="352" mass="37484">MLIVFVPILSILLAFLVGAFFILLAKVNPLTVYYEIFKGAFATRIGLTESMIKSLPLVLAGLGMSFAFRCGVYNIGGEGQIFLGALGATFVAVKLNLPIFLHLPLVIMAGFMSGGIWALIAGWLKTHYKVNELITTIMLNYIGIYLVGIFVYGPLREPGSIFPQSSQFPPSAIFSVLVPGTRLHGGVLLAIIATIFVYVFLWKTVSGFNIRAVGVNPEAARFSGISVEKNILIAMFISGGLAGLAGVGEVSGLTQRLFDNFSSGYGYQAVAVALLGQTHPVGVVLAGIFFGALRNGTTIMQRALGVPTSLVFIIQGLVILFVVGSSFYTTQLIKKQAGGGMKDERLGDKLSG</sequence>
<evidence type="ECO:0000256" key="3">
    <source>
        <dbReference type="ARBA" id="ARBA00022692"/>
    </source>
</evidence>
<dbReference type="Proteomes" id="UP000323521">
    <property type="component" value="Chromosome"/>
</dbReference>
<name>A0A3G1L1T6_FORW1</name>
<dbReference type="GO" id="GO:0005886">
    <property type="term" value="C:plasma membrane"/>
    <property type="evidence" value="ECO:0007669"/>
    <property type="project" value="UniProtKB-SubCell"/>
</dbReference>
<feature type="transmembrane region" description="Helical" evidence="6">
    <location>
        <begin position="6"/>
        <end position="25"/>
    </location>
</feature>
<dbReference type="InterPro" id="IPR001851">
    <property type="entry name" value="ABC_transp_permease"/>
</dbReference>
<reference evidence="7 8" key="1">
    <citation type="submission" date="2016-10" db="EMBL/GenBank/DDBJ databases">
        <title>Complete Genome Sequence of Peptococcaceae strain DCMF.</title>
        <authorList>
            <person name="Edwards R.J."/>
            <person name="Holland S.I."/>
            <person name="Deshpande N.P."/>
            <person name="Wong Y.K."/>
            <person name="Ertan H."/>
            <person name="Manefield M."/>
            <person name="Russell T.L."/>
            <person name="Lee M.J."/>
        </authorList>
    </citation>
    <scope>NUCLEOTIDE SEQUENCE [LARGE SCALE GENOMIC DNA]</scope>
    <source>
        <strain evidence="7 8">DCMF</strain>
    </source>
</reference>
<feature type="transmembrane region" description="Helical" evidence="6">
    <location>
        <begin position="95"/>
        <end position="121"/>
    </location>
</feature>
<evidence type="ECO:0000256" key="4">
    <source>
        <dbReference type="ARBA" id="ARBA00022989"/>
    </source>
</evidence>
<keyword evidence="8" id="KW-1185">Reference proteome</keyword>
<accession>A0A3G1L1T6</accession>
<feature type="transmembrane region" description="Helical" evidence="6">
    <location>
        <begin position="172"/>
        <end position="201"/>
    </location>
</feature>
<keyword evidence="2" id="KW-1003">Cell membrane</keyword>
<dbReference type="AlphaFoldDB" id="A0A3G1L1T6"/>
<comment type="subcellular location">
    <subcellularLocation>
        <location evidence="1">Cell membrane</location>
        <topology evidence="1">Multi-pass membrane protein</topology>
    </subcellularLocation>
</comment>
<organism evidence="7 8">
    <name type="scientific">Formimonas warabiya</name>
    <dbReference type="NCBI Taxonomy" id="1761012"/>
    <lineage>
        <taxon>Bacteria</taxon>
        <taxon>Bacillati</taxon>
        <taxon>Bacillota</taxon>
        <taxon>Clostridia</taxon>
        <taxon>Eubacteriales</taxon>
        <taxon>Peptococcaceae</taxon>
        <taxon>Candidatus Formimonas</taxon>
    </lineage>
</organism>
<evidence type="ECO:0000256" key="1">
    <source>
        <dbReference type="ARBA" id="ARBA00004651"/>
    </source>
</evidence>
<feature type="transmembrane region" description="Helical" evidence="6">
    <location>
        <begin position="265"/>
        <end position="292"/>
    </location>
</feature>
<dbReference type="KEGG" id="fwa:DCMF_07435"/>
<dbReference type="PANTHER" id="PTHR47089">
    <property type="entry name" value="ABC TRANSPORTER, PERMEASE PROTEIN"/>
    <property type="match status" value="1"/>
</dbReference>
<feature type="transmembrane region" description="Helical" evidence="6">
    <location>
        <begin position="231"/>
        <end position="253"/>
    </location>
</feature>
<dbReference type="Pfam" id="PF02653">
    <property type="entry name" value="BPD_transp_2"/>
    <property type="match status" value="1"/>
</dbReference>
<dbReference type="CDD" id="cd06580">
    <property type="entry name" value="TM_PBP1_transp_TpRbsC_like"/>
    <property type="match status" value="1"/>
</dbReference>
<protein>
    <recommendedName>
        <fullName evidence="9">ABC transporter permease</fullName>
    </recommendedName>
</protein>
<evidence type="ECO:0008006" key="9">
    <source>
        <dbReference type="Google" id="ProtNLM"/>
    </source>
</evidence>
<evidence type="ECO:0000256" key="6">
    <source>
        <dbReference type="SAM" id="Phobius"/>
    </source>
</evidence>
<feature type="transmembrane region" description="Helical" evidence="6">
    <location>
        <begin position="304"/>
        <end position="328"/>
    </location>
</feature>
<evidence type="ECO:0000313" key="8">
    <source>
        <dbReference type="Proteomes" id="UP000323521"/>
    </source>
</evidence>
<dbReference type="EMBL" id="CP017634">
    <property type="protein sequence ID" value="ATW28435.1"/>
    <property type="molecule type" value="Genomic_DNA"/>
</dbReference>
<feature type="transmembrane region" description="Helical" evidence="6">
    <location>
        <begin position="133"/>
        <end position="152"/>
    </location>
</feature>
<keyword evidence="3 6" id="KW-0812">Transmembrane</keyword>